<gene>
    <name evidence="2" type="ORF">METZ01_LOCUS143692</name>
</gene>
<feature type="non-terminal residue" evidence="2">
    <location>
        <position position="59"/>
    </location>
</feature>
<dbReference type="Gene3D" id="3.90.960.10">
    <property type="entry name" value="YbaK/aminoacyl-tRNA synthetase-associated domain"/>
    <property type="match status" value="1"/>
</dbReference>
<feature type="domain" description="YbaK/aminoacyl-tRNA synthetase-associated" evidence="1">
    <location>
        <begin position="7"/>
        <end position="58"/>
    </location>
</feature>
<dbReference type="SUPFAM" id="SSF55826">
    <property type="entry name" value="YbaK/ProRS associated domain"/>
    <property type="match status" value="1"/>
</dbReference>
<dbReference type="EMBL" id="UINC01022036">
    <property type="protein sequence ID" value="SVA90838.1"/>
    <property type="molecule type" value="Genomic_DNA"/>
</dbReference>
<organism evidence="2">
    <name type="scientific">marine metagenome</name>
    <dbReference type="NCBI Taxonomy" id="408172"/>
    <lineage>
        <taxon>unclassified sequences</taxon>
        <taxon>metagenomes</taxon>
        <taxon>ecological metagenomes</taxon>
    </lineage>
</organism>
<dbReference type="InterPro" id="IPR036754">
    <property type="entry name" value="YbaK/aa-tRNA-synt-asso_dom_sf"/>
</dbReference>
<dbReference type="GO" id="GO:0002161">
    <property type="term" value="F:aminoacyl-tRNA deacylase activity"/>
    <property type="evidence" value="ECO:0007669"/>
    <property type="project" value="InterPro"/>
</dbReference>
<sequence length="59" mass="6396">MSSIIDDEIEKASADQTKNYTGYSIGGVPPIGHTNSPTQIFIDSNLKRFEKIYAAAGHP</sequence>
<reference evidence="2" key="1">
    <citation type="submission" date="2018-05" db="EMBL/GenBank/DDBJ databases">
        <authorList>
            <person name="Lanie J.A."/>
            <person name="Ng W.-L."/>
            <person name="Kazmierczak K.M."/>
            <person name="Andrzejewski T.M."/>
            <person name="Davidsen T.M."/>
            <person name="Wayne K.J."/>
            <person name="Tettelin H."/>
            <person name="Glass J.I."/>
            <person name="Rusch D."/>
            <person name="Podicherti R."/>
            <person name="Tsui H.-C.T."/>
            <person name="Winkler M.E."/>
        </authorList>
    </citation>
    <scope>NUCLEOTIDE SEQUENCE</scope>
</reference>
<dbReference type="AlphaFoldDB" id="A0A381ZND4"/>
<evidence type="ECO:0000313" key="2">
    <source>
        <dbReference type="EMBL" id="SVA90838.1"/>
    </source>
</evidence>
<proteinExistence type="predicted"/>
<dbReference type="InterPro" id="IPR007214">
    <property type="entry name" value="YbaK/aa-tRNA-synth-assoc-dom"/>
</dbReference>
<dbReference type="Pfam" id="PF04073">
    <property type="entry name" value="tRNA_edit"/>
    <property type="match status" value="1"/>
</dbReference>
<name>A0A381ZND4_9ZZZZ</name>
<evidence type="ECO:0000259" key="1">
    <source>
        <dbReference type="Pfam" id="PF04073"/>
    </source>
</evidence>
<accession>A0A381ZND4</accession>
<protein>
    <recommendedName>
        <fullName evidence="1">YbaK/aminoacyl-tRNA synthetase-associated domain-containing protein</fullName>
    </recommendedName>
</protein>